<evidence type="ECO:0000256" key="4">
    <source>
        <dbReference type="ARBA" id="ARBA00022516"/>
    </source>
</evidence>
<evidence type="ECO:0000256" key="12">
    <source>
        <dbReference type="ARBA" id="ARBA00023264"/>
    </source>
</evidence>
<evidence type="ECO:0000256" key="17">
    <source>
        <dbReference type="ARBA" id="ARBA00039721"/>
    </source>
</evidence>
<keyword evidence="6 18" id="KW-0812">Transmembrane</keyword>
<dbReference type="GO" id="GO:0016020">
    <property type="term" value="C:membrane"/>
    <property type="evidence" value="ECO:0007669"/>
    <property type="project" value="UniProtKB-SubCell"/>
</dbReference>
<organism evidence="19 20">
    <name type="scientific">Podila minutissima</name>
    <dbReference type="NCBI Taxonomy" id="64525"/>
    <lineage>
        <taxon>Eukaryota</taxon>
        <taxon>Fungi</taxon>
        <taxon>Fungi incertae sedis</taxon>
        <taxon>Mucoromycota</taxon>
        <taxon>Mortierellomycotina</taxon>
        <taxon>Mortierellomycetes</taxon>
        <taxon>Mortierellales</taxon>
        <taxon>Mortierellaceae</taxon>
        <taxon>Podila</taxon>
    </lineage>
</organism>
<evidence type="ECO:0000256" key="7">
    <source>
        <dbReference type="ARBA" id="ARBA00022824"/>
    </source>
</evidence>
<evidence type="ECO:0000256" key="8">
    <source>
        <dbReference type="ARBA" id="ARBA00022989"/>
    </source>
</evidence>
<sequence length="575" mass="63535">MTSPALAFLQEVQDTYLPAWFGPKPASPFLDYGLTHSISEASGIPEPSLRLLLTILAGYPIAIVYRLIFLNKTSSIIGQSARNSFFLVTGLLLSYYFNSFDIIHPLTTAIGTWLICRVVAAVSPKNRALASSVSFLFNFGYLLTSYKYAATEDYDICYTMQQCVQCLRMIGYGMDFMDGQPKSASKKKDAIAAEALATLVEEKKAIAHVAKADQGPATVTVAPAPAAVCSARDKTPISFGRDIALAELPSLAETLAYAFFPFAFLVGPQFSFSLYKKFISMELFSVAMPASAGQDQVREAAAATANGIPQGSLRYATRCFSLGVFYLGLGQVLGGYFPTVALLGKAFLERSFLERVFIFWWTGKTVLNKYLGIWTIGEGPCVLSGITFNGYDAHGKPEWDGLRNVNPLNYEFATSLTQIVTSFNMNTNFWAKLYVFKRLRFLGNKNLSALGVLLFLAIWHGTHMGYFFCFGLEFMDMETERRMSVRFGRPINAFIARQTGVAHAVTKAAWGVVTWLLTTSALYFAAVPFDLLQMDKSLAAVRSINYLGIYVMLGLLFLDIFLSVVMPKKRKAKTE</sequence>
<evidence type="ECO:0000256" key="2">
    <source>
        <dbReference type="ARBA" id="ARBA00004240"/>
    </source>
</evidence>
<feature type="transmembrane region" description="Helical" evidence="18">
    <location>
        <begin position="544"/>
        <end position="566"/>
    </location>
</feature>
<dbReference type="PANTHER" id="PTHR13906">
    <property type="entry name" value="PORCUPINE"/>
    <property type="match status" value="1"/>
</dbReference>
<keyword evidence="8 18" id="KW-1133">Transmembrane helix</keyword>
<evidence type="ECO:0000313" key="20">
    <source>
        <dbReference type="Proteomes" id="UP000696485"/>
    </source>
</evidence>
<evidence type="ECO:0000256" key="11">
    <source>
        <dbReference type="ARBA" id="ARBA00023209"/>
    </source>
</evidence>
<evidence type="ECO:0000256" key="13">
    <source>
        <dbReference type="ARBA" id="ARBA00023315"/>
    </source>
</evidence>
<keyword evidence="12" id="KW-1208">Phospholipid metabolism</keyword>
<dbReference type="InterPro" id="IPR004299">
    <property type="entry name" value="MBOAT_fam"/>
</dbReference>
<feature type="transmembrane region" description="Helical" evidence="18">
    <location>
        <begin position="508"/>
        <end position="532"/>
    </location>
</feature>
<dbReference type="GO" id="GO:0005783">
    <property type="term" value="C:endoplasmic reticulum"/>
    <property type="evidence" value="ECO:0007669"/>
    <property type="project" value="UniProtKB-SubCell"/>
</dbReference>
<feature type="transmembrane region" description="Helical" evidence="18">
    <location>
        <begin position="129"/>
        <end position="149"/>
    </location>
</feature>
<reference evidence="19" key="1">
    <citation type="journal article" date="2020" name="Fungal Divers.">
        <title>Resolving the Mortierellaceae phylogeny through synthesis of multi-gene phylogenetics and phylogenomics.</title>
        <authorList>
            <person name="Vandepol N."/>
            <person name="Liber J."/>
            <person name="Desiro A."/>
            <person name="Na H."/>
            <person name="Kennedy M."/>
            <person name="Barry K."/>
            <person name="Grigoriev I.V."/>
            <person name="Miller A.N."/>
            <person name="O'Donnell K."/>
            <person name="Stajich J.E."/>
            <person name="Bonito G."/>
        </authorList>
    </citation>
    <scope>NUCLEOTIDE SEQUENCE</scope>
    <source>
        <strain evidence="19">NVP1</strain>
    </source>
</reference>
<dbReference type="AlphaFoldDB" id="A0A9P5SEQ8"/>
<evidence type="ECO:0000256" key="10">
    <source>
        <dbReference type="ARBA" id="ARBA00023136"/>
    </source>
</evidence>
<evidence type="ECO:0000313" key="19">
    <source>
        <dbReference type="EMBL" id="KAF9325516.1"/>
    </source>
</evidence>
<keyword evidence="4" id="KW-0444">Lipid biosynthesis</keyword>
<evidence type="ECO:0000256" key="18">
    <source>
        <dbReference type="SAM" id="Phobius"/>
    </source>
</evidence>
<keyword evidence="13" id="KW-0012">Acyltransferase</keyword>
<name>A0A9P5SEQ8_9FUNG</name>
<evidence type="ECO:0000256" key="9">
    <source>
        <dbReference type="ARBA" id="ARBA00023098"/>
    </source>
</evidence>
<evidence type="ECO:0000256" key="15">
    <source>
        <dbReference type="ARBA" id="ARBA00026120"/>
    </source>
</evidence>
<comment type="caution">
    <text evidence="19">The sequence shown here is derived from an EMBL/GenBank/DDBJ whole genome shotgun (WGS) entry which is preliminary data.</text>
</comment>
<dbReference type="PANTHER" id="PTHR13906:SF14">
    <property type="entry name" value="LYSOPHOSPHOLIPID ACYLTRANSFERASE 5"/>
    <property type="match status" value="1"/>
</dbReference>
<accession>A0A9P5SEQ8</accession>
<dbReference type="GO" id="GO:0071617">
    <property type="term" value="F:lysophospholipid acyltransferase activity"/>
    <property type="evidence" value="ECO:0007669"/>
    <property type="project" value="TreeGrafter"/>
</dbReference>
<dbReference type="InterPro" id="IPR049941">
    <property type="entry name" value="LPLAT_7/PORCN-like"/>
</dbReference>
<evidence type="ECO:0000256" key="1">
    <source>
        <dbReference type="ARBA" id="ARBA00004141"/>
    </source>
</evidence>
<protein>
    <recommendedName>
        <fullName evidence="17">Lysophospholipid acyltransferase 5</fullName>
        <ecNumber evidence="15">2.3.1.23</ecNumber>
        <ecNumber evidence="16">2.3.1.n6</ecNumber>
    </recommendedName>
</protein>
<dbReference type="EMBL" id="JAAAUY010000912">
    <property type="protein sequence ID" value="KAF9325516.1"/>
    <property type="molecule type" value="Genomic_DNA"/>
</dbReference>
<keyword evidence="20" id="KW-1185">Reference proteome</keyword>
<keyword evidence="11" id="KW-0594">Phospholipid biosynthesis</keyword>
<evidence type="ECO:0000256" key="6">
    <source>
        <dbReference type="ARBA" id="ARBA00022692"/>
    </source>
</evidence>
<dbReference type="Pfam" id="PF03062">
    <property type="entry name" value="MBOAT"/>
    <property type="match status" value="1"/>
</dbReference>
<evidence type="ECO:0000256" key="16">
    <source>
        <dbReference type="ARBA" id="ARBA00038923"/>
    </source>
</evidence>
<dbReference type="GO" id="GO:0006656">
    <property type="term" value="P:phosphatidylcholine biosynthetic process"/>
    <property type="evidence" value="ECO:0007669"/>
    <property type="project" value="TreeGrafter"/>
</dbReference>
<evidence type="ECO:0000256" key="3">
    <source>
        <dbReference type="ARBA" id="ARBA00005189"/>
    </source>
</evidence>
<comment type="pathway">
    <text evidence="14">Phospholipid metabolism.</text>
</comment>
<gene>
    <name evidence="19" type="ORF">BG006_011019</name>
</gene>
<dbReference type="GO" id="GO:0047184">
    <property type="term" value="F:1-acylglycerophosphocholine O-acyltransferase activity"/>
    <property type="evidence" value="ECO:0007669"/>
    <property type="project" value="UniProtKB-EC"/>
</dbReference>
<feature type="transmembrane region" description="Helical" evidence="18">
    <location>
        <begin position="447"/>
        <end position="468"/>
    </location>
</feature>
<comment type="pathway">
    <text evidence="3">Lipid metabolism.</text>
</comment>
<keyword evidence="7" id="KW-0256">Endoplasmic reticulum</keyword>
<keyword evidence="10 18" id="KW-0472">Membrane</keyword>
<dbReference type="GO" id="GO:0030258">
    <property type="term" value="P:lipid modification"/>
    <property type="evidence" value="ECO:0007669"/>
    <property type="project" value="TreeGrafter"/>
</dbReference>
<dbReference type="EC" id="2.3.1.23" evidence="15"/>
<evidence type="ECO:0000256" key="14">
    <source>
        <dbReference type="ARBA" id="ARBA00025707"/>
    </source>
</evidence>
<dbReference type="EC" id="2.3.1.n6" evidence="16"/>
<proteinExistence type="predicted"/>
<dbReference type="Proteomes" id="UP000696485">
    <property type="component" value="Unassembled WGS sequence"/>
</dbReference>
<keyword evidence="9" id="KW-0443">Lipid metabolism</keyword>
<feature type="transmembrane region" description="Helical" evidence="18">
    <location>
        <begin position="49"/>
        <end position="68"/>
    </location>
</feature>
<keyword evidence="5" id="KW-0808">Transferase</keyword>
<comment type="subcellular location">
    <subcellularLocation>
        <location evidence="2">Endoplasmic reticulum</location>
    </subcellularLocation>
    <subcellularLocation>
        <location evidence="1">Membrane</location>
        <topology evidence="1">Multi-pass membrane protein</topology>
    </subcellularLocation>
</comment>
<evidence type="ECO:0000256" key="5">
    <source>
        <dbReference type="ARBA" id="ARBA00022679"/>
    </source>
</evidence>